<dbReference type="PANTHER" id="PTHR48079">
    <property type="entry name" value="PROTEIN YEEZ"/>
    <property type="match status" value="1"/>
</dbReference>
<organism evidence="1">
    <name type="scientific">Kwoniella dejecticola CBS 10117</name>
    <dbReference type="NCBI Taxonomy" id="1296121"/>
    <lineage>
        <taxon>Eukaryota</taxon>
        <taxon>Fungi</taxon>
        <taxon>Dikarya</taxon>
        <taxon>Basidiomycota</taxon>
        <taxon>Agaricomycotina</taxon>
        <taxon>Tremellomycetes</taxon>
        <taxon>Tremellales</taxon>
        <taxon>Cryptococcaceae</taxon>
        <taxon>Kwoniella</taxon>
    </lineage>
</organism>
<sequence>MKVLILGATGKCFLGLPAAEAFVRAGHIVYGTTRSARSAIDILAAREIVPVVVDPFDENGKKEWGKIAAEVDVVIDALSATGSKAALDTFNNYLEYVDRPRGSPKPTYIYTSGLWINARGYGGLDKWTDERQPVSKFNKAVQWRPEIEVPVLESRKVNGIVIRPAMVYGRSGSAVANYIFDEALKGQKAEDGIWETIYSEESRYTTIHTDDAADLYLRVAERGTILAGQVFLAANQATERLTDVLDAVVRVSGTKGYKSKPPQGDFDKAYLSSTLLKPSLGYALTGWVPRKLSLVDGMDIYWSAYLASKGKLQI</sequence>
<evidence type="ECO:0008006" key="2">
    <source>
        <dbReference type="Google" id="ProtNLM"/>
    </source>
</evidence>
<name>A0A1A6ABV0_9TREE</name>
<evidence type="ECO:0000313" key="1">
    <source>
        <dbReference type="EMBL" id="OBR87542.1"/>
    </source>
</evidence>
<dbReference type="VEuPathDB" id="FungiDB:I303_01750"/>
<dbReference type="GO" id="GO:0004029">
    <property type="term" value="F:aldehyde dehydrogenase (NAD+) activity"/>
    <property type="evidence" value="ECO:0007669"/>
    <property type="project" value="TreeGrafter"/>
</dbReference>
<dbReference type="AlphaFoldDB" id="A0A1A6ABV0"/>
<dbReference type="InterPro" id="IPR036291">
    <property type="entry name" value="NAD(P)-bd_dom_sf"/>
</dbReference>
<reference evidence="1" key="1">
    <citation type="submission" date="2013-07" db="EMBL/GenBank/DDBJ databases">
        <title>The Genome Sequence of Cryptococcus dejecticola CBS10117.</title>
        <authorList>
            <consortium name="The Broad Institute Genome Sequencing Platform"/>
            <person name="Cuomo C."/>
            <person name="Litvintseva A."/>
            <person name="Chen Y."/>
            <person name="Heitman J."/>
            <person name="Sun S."/>
            <person name="Springer D."/>
            <person name="Dromer F."/>
            <person name="Young S.K."/>
            <person name="Zeng Q."/>
            <person name="Gargeya S."/>
            <person name="Fitzgerald M."/>
            <person name="Abouelleil A."/>
            <person name="Alvarado L."/>
            <person name="Berlin A.M."/>
            <person name="Chapman S.B."/>
            <person name="Dewar J."/>
            <person name="Goldberg J."/>
            <person name="Griggs A."/>
            <person name="Gujja S."/>
            <person name="Hansen M."/>
            <person name="Howarth C."/>
            <person name="Imamovic A."/>
            <person name="Larimer J."/>
            <person name="McCowan C."/>
            <person name="Murphy C."/>
            <person name="Pearson M."/>
            <person name="Priest M."/>
            <person name="Roberts A."/>
            <person name="Saif S."/>
            <person name="Shea T."/>
            <person name="Sykes S."/>
            <person name="Wortman J."/>
            <person name="Nusbaum C."/>
            <person name="Birren B."/>
        </authorList>
    </citation>
    <scope>NUCLEOTIDE SEQUENCE [LARGE SCALE GENOMIC DNA]</scope>
    <source>
        <strain evidence="1">CBS 10117</strain>
    </source>
</reference>
<protein>
    <recommendedName>
        <fullName evidence="2">NAD-dependent epimerase/dehydratase domain-containing protein</fullName>
    </recommendedName>
</protein>
<dbReference type="InterPro" id="IPR051783">
    <property type="entry name" value="NAD(P)-dependent_oxidoreduct"/>
</dbReference>
<dbReference type="Gene3D" id="3.40.50.720">
    <property type="entry name" value="NAD(P)-binding Rossmann-like Domain"/>
    <property type="match status" value="1"/>
</dbReference>
<dbReference type="GO" id="GO:0005737">
    <property type="term" value="C:cytoplasm"/>
    <property type="evidence" value="ECO:0007669"/>
    <property type="project" value="TreeGrafter"/>
</dbReference>
<dbReference type="STRING" id="1296121.A0A1A6ABV0"/>
<proteinExistence type="predicted"/>
<dbReference type="EMBL" id="KI894028">
    <property type="protein sequence ID" value="OBR87542.1"/>
    <property type="molecule type" value="Genomic_DNA"/>
</dbReference>
<dbReference type="PANTHER" id="PTHR48079:SF3">
    <property type="entry name" value="NAD-DEPENDENT EPIMERASE_DEHYDRATASE DOMAIN-CONTAINING PROTEIN"/>
    <property type="match status" value="1"/>
</dbReference>
<dbReference type="SUPFAM" id="SSF51735">
    <property type="entry name" value="NAD(P)-binding Rossmann-fold domains"/>
    <property type="match status" value="1"/>
</dbReference>
<gene>
    <name evidence="1" type="ORF">I303_01750</name>
</gene>
<accession>A0A1A6ABV0</accession>
<dbReference type="OrthoDB" id="10000533at2759"/>